<reference evidence="1 2" key="1">
    <citation type="submission" date="2018-01" db="EMBL/GenBank/DDBJ databases">
        <title>Genomic Encyclopedia of Type Strains, Phase III (KMG-III): the genomes of soil and plant-associated and newly described type strains.</title>
        <authorList>
            <person name="Whitman W."/>
        </authorList>
    </citation>
    <scope>NUCLEOTIDE SEQUENCE [LARGE SCALE GENOMIC DNA]</scope>
    <source>
        <strain evidence="1 2">JCM 18070</strain>
    </source>
</reference>
<evidence type="ECO:0000313" key="2">
    <source>
        <dbReference type="Proteomes" id="UP000237381"/>
    </source>
</evidence>
<dbReference type="OrthoDB" id="507855at2"/>
<dbReference type="EMBL" id="PQGA01000008">
    <property type="protein sequence ID" value="POR50664.1"/>
    <property type="molecule type" value="Genomic_DNA"/>
</dbReference>
<dbReference type="GO" id="GO:0008168">
    <property type="term" value="F:methyltransferase activity"/>
    <property type="evidence" value="ECO:0007669"/>
    <property type="project" value="InterPro"/>
</dbReference>
<dbReference type="Gene3D" id="3.40.50.150">
    <property type="entry name" value="Vaccinia Virus protein VP39"/>
    <property type="match status" value="1"/>
</dbReference>
<dbReference type="InterPro" id="IPR029063">
    <property type="entry name" value="SAM-dependent_MTases_sf"/>
</dbReference>
<comment type="caution">
    <text evidence="1">The sequence shown here is derived from an EMBL/GenBank/DDBJ whole genome shotgun (WGS) entry which is preliminary data.</text>
</comment>
<organism evidence="1 2">
    <name type="scientific">Paraburkholderia eburnea</name>
    <dbReference type="NCBI Taxonomy" id="1189126"/>
    <lineage>
        <taxon>Bacteria</taxon>
        <taxon>Pseudomonadati</taxon>
        <taxon>Pseudomonadota</taxon>
        <taxon>Betaproteobacteria</taxon>
        <taxon>Burkholderiales</taxon>
        <taxon>Burkholderiaceae</taxon>
        <taxon>Paraburkholderia</taxon>
    </lineage>
</organism>
<evidence type="ECO:0000313" key="1">
    <source>
        <dbReference type="EMBL" id="POR50664.1"/>
    </source>
</evidence>
<name>A0A2S4M7H6_9BURK</name>
<accession>A0A2S4M7H6</accession>
<dbReference type="PIRSF" id="PIRSF011491">
    <property type="entry name" value="Mtase_YbcY_prd"/>
    <property type="match status" value="1"/>
</dbReference>
<evidence type="ECO:0008006" key="3">
    <source>
        <dbReference type="Google" id="ProtNLM"/>
    </source>
</evidence>
<protein>
    <recommendedName>
        <fullName evidence="3">Methyltransferase family protein</fullName>
    </recommendedName>
</protein>
<gene>
    <name evidence="1" type="ORF">B0G62_108156</name>
</gene>
<proteinExistence type="predicted"/>
<dbReference type="CDD" id="cd02440">
    <property type="entry name" value="AdoMet_MTases"/>
    <property type="match status" value="1"/>
</dbReference>
<dbReference type="AlphaFoldDB" id="A0A2S4M7H6"/>
<dbReference type="InterPro" id="IPR016584">
    <property type="entry name" value="MeTrfase_VrtF"/>
</dbReference>
<keyword evidence="2" id="KW-1185">Reference proteome</keyword>
<dbReference type="Proteomes" id="UP000237381">
    <property type="component" value="Unassembled WGS sequence"/>
</dbReference>
<dbReference type="RefSeq" id="WP_103705348.1">
    <property type="nucleotide sequence ID" value="NZ_PQGA01000008.1"/>
</dbReference>
<sequence>MEQTFDSAQQLDTWPGSAVYGSLVLKLYDAWVLGMSNRLAWRCSTKRVLLPFYRHHVGEHHLEVGVGSGFYPAHADFRAEHQATLLDLNEHTLATAACRLGHTQTTQLVGDIMKPLTMLDGCRFDSIALFYLLHCLPGTMSEKACVFAQLKAHLAPDGVLFGATVLGDEAGHNLFGRALQRIYNRKGIFDNRHDTLESLRAALSLHFAKVSVDQEGVVALFVASAPLQRATQASMC</sequence>
<dbReference type="SUPFAM" id="SSF53335">
    <property type="entry name" value="S-adenosyl-L-methionine-dependent methyltransferases"/>
    <property type="match status" value="1"/>
</dbReference>